<feature type="transmembrane region" description="Helical" evidence="1">
    <location>
        <begin position="100"/>
        <end position="120"/>
    </location>
</feature>
<dbReference type="OrthoDB" id="45840at2759"/>
<dbReference type="AlphaFoldDB" id="A0A0D9QP61"/>
<dbReference type="Proteomes" id="UP000054561">
    <property type="component" value="Unassembled WGS sequence"/>
</dbReference>
<evidence type="ECO:0008006" key="4">
    <source>
        <dbReference type="Google" id="ProtNLM"/>
    </source>
</evidence>
<feature type="transmembrane region" description="Helical" evidence="1">
    <location>
        <begin position="75"/>
        <end position="93"/>
    </location>
</feature>
<keyword evidence="1" id="KW-0812">Transmembrane</keyword>
<dbReference type="GeneID" id="24268119"/>
<organism evidence="2 3">
    <name type="scientific">Plasmodium fragile</name>
    <dbReference type="NCBI Taxonomy" id="5857"/>
    <lineage>
        <taxon>Eukaryota</taxon>
        <taxon>Sar</taxon>
        <taxon>Alveolata</taxon>
        <taxon>Apicomplexa</taxon>
        <taxon>Aconoidasida</taxon>
        <taxon>Haemosporida</taxon>
        <taxon>Plasmodiidae</taxon>
        <taxon>Plasmodium</taxon>
        <taxon>Plasmodium (Plasmodium)</taxon>
    </lineage>
</organism>
<dbReference type="Pfam" id="PF03203">
    <property type="entry name" value="MerC"/>
    <property type="match status" value="1"/>
</dbReference>
<keyword evidence="3" id="KW-1185">Reference proteome</keyword>
<sequence>MRSRLKRTYIYIKSNLNNISSIASIICLIDCILIPLITVLISIYDVVIGSQNGHSSGGDDDHDHAHGWEEIVERIALYVMTPIISITTIYNFIQLKNMYLLLTTLLGIALFVLSHAHINFGKENVNKFIKSVHLPMAIFAAICLIGTNYVAHKLLKSKNLDSCCNHKKLKNHLTPQSSTTDHALAMNEDNNDMHNHACNNGHVTNMEKYYHIGFQQNNEHELVRFL</sequence>
<dbReference type="InterPro" id="IPR004891">
    <property type="entry name" value="Mercury-R_MerC"/>
</dbReference>
<dbReference type="GO" id="GO:0016020">
    <property type="term" value="C:membrane"/>
    <property type="evidence" value="ECO:0007669"/>
    <property type="project" value="InterPro"/>
</dbReference>
<proteinExistence type="predicted"/>
<dbReference type="RefSeq" id="XP_012335851.1">
    <property type="nucleotide sequence ID" value="XM_012480428.1"/>
</dbReference>
<evidence type="ECO:0000256" key="1">
    <source>
        <dbReference type="SAM" id="Phobius"/>
    </source>
</evidence>
<feature type="transmembrane region" description="Helical" evidence="1">
    <location>
        <begin position="21"/>
        <end position="44"/>
    </location>
</feature>
<dbReference type="OMA" id="CCEMKGR"/>
<name>A0A0D9QP61_PLAFR</name>
<evidence type="ECO:0000313" key="3">
    <source>
        <dbReference type="Proteomes" id="UP000054561"/>
    </source>
</evidence>
<evidence type="ECO:0000313" key="2">
    <source>
        <dbReference type="EMBL" id="KJP87501.1"/>
    </source>
</evidence>
<feature type="transmembrane region" description="Helical" evidence="1">
    <location>
        <begin position="132"/>
        <end position="151"/>
    </location>
</feature>
<accession>A0A0D9QP61</accession>
<reference evidence="2 3" key="1">
    <citation type="submission" date="2014-03" db="EMBL/GenBank/DDBJ databases">
        <title>The Genome Sequence of Plasmodium fragile nilgiri.</title>
        <authorList>
            <consortium name="The Broad Institute Genomics Platform"/>
            <consortium name="The Broad Institute Genome Sequencing Center for Infectious Disease"/>
            <person name="Neafsey D."/>
            <person name="Duraisingh M."/>
            <person name="Young S.K."/>
            <person name="Zeng Q."/>
            <person name="Gargeya S."/>
            <person name="Abouelleil A."/>
            <person name="Alvarado L."/>
            <person name="Chapman S.B."/>
            <person name="Gainer-Dewar J."/>
            <person name="Goldberg J."/>
            <person name="Griggs A."/>
            <person name="Gujja S."/>
            <person name="Hansen M."/>
            <person name="Howarth C."/>
            <person name="Imamovic A."/>
            <person name="Larimer J."/>
            <person name="Pearson M."/>
            <person name="Poon T.W."/>
            <person name="Priest M."/>
            <person name="Roberts A."/>
            <person name="Saif S."/>
            <person name="Shea T."/>
            <person name="Sykes S."/>
            <person name="Wortman J."/>
            <person name="Nusbaum C."/>
            <person name="Birren B."/>
        </authorList>
    </citation>
    <scope>NUCLEOTIDE SEQUENCE [LARGE SCALE GENOMIC DNA]</scope>
    <source>
        <strain evidence="3">nilgiri</strain>
    </source>
</reference>
<dbReference type="GO" id="GO:0015097">
    <property type="term" value="F:mercury ion transmembrane transporter activity"/>
    <property type="evidence" value="ECO:0007669"/>
    <property type="project" value="InterPro"/>
</dbReference>
<protein>
    <recommendedName>
        <fullName evidence="4">MerC domain-containing protein</fullName>
    </recommendedName>
</protein>
<keyword evidence="1" id="KW-1133">Transmembrane helix</keyword>
<gene>
    <name evidence="2" type="ORF">AK88_02805</name>
</gene>
<dbReference type="EMBL" id="KQ001673">
    <property type="protein sequence ID" value="KJP87501.1"/>
    <property type="molecule type" value="Genomic_DNA"/>
</dbReference>
<dbReference type="VEuPathDB" id="PlasmoDB:AK88_02805"/>
<keyword evidence="1" id="KW-0472">Membrane</keyword>